<dbReference type="Pfam" id="PF08224">
    <property type="entry name" value="DUF1719"/>
    <property type="match status" value="1"/>
</dbReference>
<dbReference type="PANTHER" id="PTHR33377">
    <property type="entry name" value="OS10G0134700 PROTEIN-RELATED"/>
    <property type="match status" value="1"/>
</dbReference>
<organism evidence="1 2">
    <name type="scientific">Miscanthus lutarioriparius</name>
    <dbReference type="NCBI Taxonomy" id="422564"/>
    <lineage>
        <taxon>Eukaryota</taxon>
        <taxon>Viridiplantae</taxon>
        <taxon>Streptophyta</taxon>
        <taxon>Embryophyta</taxon>
        <taxon>Tracheophyta</taxon>
        <taxon>Spermatophyta</taxon>
        <taxon>Magnoliopsida</taxon>
        <taxon>Liliopsida</taxon>
        <taxon>Poales</taxon>
        <taxon>Poaceae</taxon>
        <taxon>PACMAD clade</taxon>
        <taxon>Panicoideae</taxon>
        <taxon>Andropogonodae</taxon>
        <taxon>Andropogoneae</taxon>
        <taxon>Saccharinae</taxon>
        <taxon>Miscanthus</taxon>
    </lineage>
</organism>
<reference evidence="1" key="1">
    <citation type="submission" date="2020-10" db="EMBL/GenBank/DDBJ databases">
        <authorList>
            <person name="Han B."/>
            <person name="Lu T."/>
            <person name="Zhao Q."/>
            <person name="Huang X."/>
            <person name="Zhao Y."/>
        </authorList>
    </citation>
    <scope>NUCLEOTIDE SEQUENCE</scope>
</reference>
<keyword evidence="2" id="KW-1185">Reference proteome</keyword>
<proteinExistence type="predicted"/>
<dbReference type="AlphaFoldDB" id="A0A811Q9C6"/>
<evidence type="ECO:0000313" key="2">
    <source>
        <dbReference type="Proteomes" id="UP000604825"/>
    </source>
</evidence>
<sequence>MVGSAVAQEAVNEVLSRIKEGYAEKSDAKEHIERMEMAHIKLEAALETSKKWNVTSAPLLRWRSKLKRATQECNHTLRRCRQRLQEEEEVQQAVQSSSFPKRVAHTAMSFVSSIFSRGNDDKLRGSTVVRRFERFADGATEFLRYVELGGTPCRYMFSVPLIRHLLAGKRTKYCFIRGGQHLSLILQPFSLPNNGMGGGLVFLLQDGNVPQNNFLLSLSVRLSESTDIVGVVVRCLQLFIPYLSSIAETVKTKLTQMPTQDLCWVFDAYSVYGCDKQQNRLHTMCSKWYRPNPFCCQQQDHPHAQSSSSKSLPCDIYLEPVFQVYLLGHVTLSVGNNRLSAVKDGESQTSPTRDFPYLKLGAHFSPHASFEDLSPTVGLGEIMMPNAVDCLSGNVEATSYQMLSKSKHGSVYLRVEKTSWRATTRKDKIGKRRKQRQDKKVPVQGWTSANNEFVSSWIAQMPAQLQGSIVDYWIQKRKRSTLPLLLKNNACVHDCSNHDVVFARSQLFGKEAQDVQHVKPLKGFHLLVLA</sequence>
<protein>
    <submittedName>
        <fullName evidence="1">Uncharacterized protein</fullName>
    </submittedName>
</protein>
<comment type="caution">
    <text evidence="1">The sequence shown here is derived from an EMBL/GenBank/DDBJ whole genome shotgun (WGS) entry which is preliminary data.</text>
</comment>
<accession>A0A811Q9C6</accession>
<evidence type="ECO:0000313" key="1">
    <source>
        <dbReference type="EMBL" id="CAD6253323.1"/>
    </source>
</evidence>
<dbReference type="InterPro" id="IPR013181">
    <property type="entry name" value="DUF1719"/>
</dbReference>
<dbReference type="Proteomes" id="UP000604825">
    <property type="component" value="Unassembled WGS sequence"/>
</dbReference>
<name>A0A811Q9C6_9POAL</name>
<dbReference type="PANTHER" id="PTHR33377:SF99">
    <property type="entry name" value="OSJNBB0004G23.8-LIKE PROTEIN"/>
    <property type="match status" value="1"/>
</dbReference>
<gene>
    <name evidence="1" type="ORF">NCGR_LOCUS36953</name>
</gene>
<dbReference type="EMBL" id="CAJGYO010000009">
    <property type="protein sequence ID" value="CAD6253323.1"/>
    <property type="molecule type" value="Genomic_DNA"/>
</dbReference>
<dbReference type="SMART" id="SM01157">
    <property type="entry name" value="DUF1719"/>
    <property type="match status" value="1"/>
</dbReference>